<reference evidence="1" key="2">
    <citation type="journal article" date="2015" name="Fish Shellfish Immunol.">
        <title>Early steps in the European eel (Anguilla anguilla)-Vibrio vulnificus interaction in the gills: Role of the RtxA13 toxin.</title>
        <authorList>
            <person name="Callol A."/>
            <person name="Pajuelo D."/>
            <person name="Ebbesson L."/>
            <person name="Teles M."/>
            <person name="MacKenzie S."/>
            <person name="Amaro C."/>
        </authorList>
    </citation>
    <scope>NUCLEOTIDE SEQUENCE</scope>
</reference>
<protein>
    <submittedName>
        <fullName evidence="1">Uncharacterized protein</fullName>
    </submittedName>
</protein>
<organism evidence="1">
    <name type="scientific">Anguilla anguilla</name>
    <name type="common">European freshwater eel</name>
    <name type="synonym">Muraena anguilla</name>
    <dbReference type="NCBI Taxonomy" id="7936"/>
    <lineage>
        <taxon>Eukaryota</taxon>
        <taxon>Metazoa</taxon>
        <taxon>Chordata</taxon>
        <taxon>Craniata</taxon>
        <taxon>Vertebrata</taxon>
        <taxon>Euteleostomi</taxon>
        <taxon>Actinopterygii</taxon>
        <taxon>Neopterygii</taxon>
        <taxon>Teleostei</taxon>
        <taxon>Anguilliformes</taxon>
        <taxon>Anguillidae</taxon>
        <taxon>Anguilla</taxon>
    </lineage>
</organism>
<dbReference type="EMBL" id="GBXM01016356">
    <property type="protein sequence ID" value="JAH92221.1"/>
    <property type="molecule type" value="Transcribed_RNA"/>
</dbReference>
<proteinExistence type="predicted"/>
<dbReference type="AlphaFoldDB" id="A0A0E9WPJ6"/>
<reference evidence="1" key="1">
    <citation type="submission" date="2014-11" db="EMBL/GenBank/DDBJ databases">
        <authorList>
            <person name="Amaro Gonzalez C."/>
        </authorList>
    </citation>
    <scope>NUCLEOTIDE SEQUENCE</scope>
</reference>
<accession>A0A0E9WPJ6</accession>
<evidence type="ECO:0000313" key="1">
    <source>
        <dbReference type="EMBL" id="JAH92221.1"/>
    </source>
</evidence>
<sequence>MCCAADNSSRTLITLTACKLENVHMHETALKSLRHLRVRLERQYLWRRRRRRKRRRYCPLCKRRNVNKKSYTEVGKCVRRGSGRVSERGRERH</sequence>
<name>A0A0E9WPJ6_ANGAN</name>